<keyword evidence="3" id="KW-1185">Reference proteome</keyword>
<organism evidence="2 3">
    <name type="scientific">Fischerella muscicola CCMEE 5323</name>
    <dbReference type="NCBI Taxonomy" id="2019572"/>
    <lineage>
        <taxon>Bacteria</taxon>
        <taxon>Bacillati</taxon>
        <taxon>Cyanobacteriota</taxon>
        <taxon>Cyanophyceae</taxon>
        <taxon>Nostocales</taxon>
        <taxon>Hapalosiphonaceae</taxon>
        <taxon>Fischerella</taxon>
    </lineage>
</organism>
<dbReference type="EMBL" id="NRQW01000709">
    <property type="protein sequence ID" value="PLZ81855.1"/>
    <property type="molecule type" value="Genomic_DNA"/>
</dbReference>
<evidence type="ECO:0000313" key="2">
    <source>
        <dbReference type="EMBL" id="PLZ81855.1"/>
    </source>
</evidence>
<reference evidence="2 3" key="1">
    <citation type="submission" date="2017-08" db="EMBL/GenBank/DDBJ databases">
        <title>Genomes of Fischerella (Mastigocladus) sp. strains.</title>
        <authorList>
            <person name="Miller S.R."/>
        </authorList>
    </citation>
    <scope>NUCLEOTIDE SEQUENCE [LARGE SCALE GENOMIC DNA]</scope>
    <source>
        <strain evidence="2 3">CCMEE 5323</strain>
    </source>
</reference>
<sequence>MKKSLVSFVAMLPMISLLLLNFTQRADAQASEATLDTLQICNTIMNMHDADPQNPELIMGRRECNARAYMVQLCASSTASTGCWDANYPNPVDLDNDDLITIIQNNQ</sequence>
<evidence type="ECO:0000313" key="3">
    <source>
        <dbReference type="Proteomes" id="UP000235036"/>
    </source>
</evidence>
<feature type="chain" id="PRO_5014788819" evidence="1">
    <location>
        <begin position="29"/>
        <end position="107"/>
    </location>
</feature>
<proteinExistence type="predicted"/>
<protein>
    <submittedName>
        <fullName evidence="2">Uncharacterized protein</fullName>
    </submittedName>
</protein>
<dbReference type="Proteomes" id="UP000235036">
    <property type="component" value="Unassembled WGS sequence"/>
</dbReference>
<evidence type="ECO:0000256" key="1">
    <source>
        <dbReference type="SAM" id="SignalP"/>
    </source>
</evidence>
<keyword evidence="1" id="KW-0732">Signal</keyword>
<name>A0A2N6JUN0_FISMU</name>
<accession>A0A2N6JUN0</accession>
<dbReference type="AlphaFoldDB" id="A0A2N6JUN0"/>
<dbReference type="RefSeq" id="WP_016866014.1">
    <property type="nucleotide sequence ID" value="NZ_CAWNVR010000137.1"/>
</dbReference>
<feature type="signal peptide" evidence="1">
    <location>
        <begin position="1"/>
        <end position="28"/>
    </location>
</feature>
<comment type="caution">
    <text evidence="2">The sequence shown here is derived from an EMBL/GenBank/DDBJ whole genome shotgun (WGS) entry which is preliminary data.</text>
</comment>
<gene>
    <name evidence="2" type="ORF">CEN44_28340</name>
</gene>